<organism evidence="2 3">
    <name type="scientific">Phytophthora lilii</name>
    <dbReference type="NCBI Taxonomy" id="2077276"/>
    <lineage>
        <taxon>Eukaryota</taxon>
        <taxon>Sar</taxon>
        <taxon>Stramenopiles</taxon>
        <taxon>Oomycota</taxon>
        <taxon>Peronosporomycetes</taxon>
        <taxon>Peronosporales</taxon>
        <taxon>Peronosporaceae</taxon>
        <taxon>Phytophthora</taxon>
    </lineage>
</organism>
<sequence length="124" mass="13890">MFVESKSAKESSRFQGGEVNFPSPMFPLAKLYFNLRAESEPPNKLEAFYPGYSSSSVFHTQQKQSQPFEALQRKVSLRGGHRFPGGRNPDSPSKPASEPLAPGEKALAVLHTRRKSRFHLDGQR</sequence>
<keyword evidence="3" id="KW-1185">Reference proteome</keyword>
<evidence type="ECO:0000256" key="1">
    <source>
        <dbReference type="SAM" id="MobiDB-lite"/>
    </source>
</evidence>
<dbReference type="Proteomes" id="UP001165083">
    <property type="component" value="Unassembled WGS sequence"/>
</dbReference>
<dbReference type="AlphaFoldDB" id="A0A9W6YKN7"/>
<gene>
    <name evidence="2" type="ORF">Plil01_001843400</name>
</gene>
<name>A0A9W6YKN7_9STRA</name>
<reference evidence="2" key="1">
    <citation type="submission" date="2023-04" db="EMBL/GenBank/DDBJ databases">
        <title>Phytophthora lilii NBRC 32176.</title>
        <authorList>
            <person name="Ichikawa N."/>
            <person name="Sato H."/>
            <person name="Tonouchi N."/>
        </authorList>
    </citation>
    <scope>NUCLEOTIDE SEQUENCE</scope>
    <source>
        <strain evidence="2">NBRC 32176</strain>
    </source>
</reference>
<dbReference type="EMBL" id="BSXW01012508">
    <property type="protein sequence ID" value="GMF65836.1"/>
    <property type="molecule type" value="Genomic_DNA"/>
</dbReference>
<protein>
    <submittedName>
        <fullName evidence="2">Unnamed protein product</fullName>
    </submittedName>
</protein>
<comment type="caution">
    <text evidence="2">The sequence shown here is derived from an EMBL/GenBank/DDBJ whole genome shotgun (WGS) entry which is preliminary data.</text>
</comment>
<evidence type="ECO:0000313" key="3">
    <source>
        <dbReference type="Proteomes" id="UP001165083"/>
    </source>
</evidence>
<evidence type="ECO:0000313" key="2">
    <source>
        <dbReference type="EMBL" id="GMF65836.1"/>
    </source>
</evidence>
<accession>A0A9W6YKN7</accession>
<feature type="region of interest" description="Disordered" evidence="1">
    <location>
        <begin position="77"/>
        <end position="104"/>
    </location>
</feature>
<proteinExistence type="predicted"/>